<evidence type="ECO:0000313" key="5">
    <source>
        <dbReference type="Proteomes" id="UP001231701"/>
    </source>
</evidence>
<sequence>MIGTRSATVALGAVLAALHMVEVPAWAGLPPPPAPPARYRASVWPMPEPGRWQQETSVPVSSGPSSGAGSRPQAGGSGAADSRMIAAVNRRREEAGCSPVRLPAALDRAAQKHSAAMARSRRLTHTGADGSSPADRMRAAGYRVGSAGENVAAGADTAEAAVAVWMRSAPHRDILLTCRYTHAGVGRAKGSGGPWWTLDLASGR</sequence>
<dbReference type="GeneID" id="90941089"/>
<dbReference type="InterPro" id="IPR014044">
    <property type="entry name" value="CAP_dom"/>
</dbReference>
<feature type="signal peptide" evidence="2">
    <location>
        <begin position="1"/>
        <end position="27"/>
    </location>
</feature>
<organism evidence="4 5">
    <name type="scientific">Streptomyces rochei</name>
    <name type="common">Streptomyces parvullus</name>
    <dbReference type="NCBI Taxonomy" id="1928"/>
    <lineage>
        <taxon>Bacteria</taxon>
        <taxon>Bacillati</taxon>
        <taxon>Actinomycetota</taxon>
        <taxon>Actinomycetes</taxon>
        <taxon>Kitasatosporales</taxon>
        <taxon>Streptomycetaceae</taxon>
        <taxon>Streptomyces</taxon>
        <taxon>Streptomyces rochei group</taxon>
    </lineage>
</organism>
<accession>A0AAX3ZBZ3</accession>
<protein>
    <submittedName>
        <fullName evidence="4">CAP domain-containing protein</fullName>
    </submittedName>
</protein>
<dbReference type="Pfam" id="PF00188">
    <property type="entry name" value="CAP"/>
    <property type="match status" value="1"/>
</dbReference>
<dbReference type="RefSeq" id="WP_306691580.1">
    <property type="nucleotide sequence ID" value="NZ_CP121271.1"/>
</dbReference>
<evidence type="ECO:0000256" key="2">
    <source>
        <dbReference type="SAM" id="SignalP"/>
    </source>
</evidence>
<feature type="region of interest" description="Disordered" evidence="1">
    <location>
        <begin position="45"/>
        <end position="82"/>
    </location>
</feature>
<dbReference type="AlphaFoldDB" id="A0AAX3ZBZ3"/>
<dbReference type="EMBL" id="CP121271">
    <property type="protein sequence ID" value="WMC84702.1"/>
    <property type="molecule type" value="Genomic_DNA"/>
</dbReference>
<dbReference type="Proteomes" id="UP001231701">
    <property type="component" value="Chromosome"/>
</dbReference>
<dbReference type="Gene3D" id="3.40.33.10">
    <property type="entry name" value="CAP"/>
    <property type="match status" value="1"/>
</dbReference>
<dbReference type="PANTHER" id="PTHR31157">
    <property type="entry name" value="SCP DOMAIN-CONTAINING PROTEIN"/>
    <property type="match status" value="1"/>
</dbReference>
<feature type="compositionally biased region" description="Low complexity" evidence="1">
    <location>
        <begin position="61"/>
        <end position="74"/>
    </location>
</feature>
<dbReference type="CDD" id="cd05379">
    <property type="entry name" value="CAP_bacterial"/>
    <property type="match status" value="1"/>
</dbReference>
<dbReference type="InterPro" id="IPR035940">
    <property type="entry name" value="CAP_sf"/>
</dbReference>
<evidence type="ECO:0000256" key="1">
    <source>
        <dbReference type="SAM" id="MobiDB-lite"/>
    </source>
</evidence>
<evidence type="ECO:0000259" key="3">
    <source>
        <dbReference type="Pfam" id="PF00188"/>
    </source>
</evidence>
<feature type="region of interest" description="Disordered" evidence="1">
    <location>
        <begin position="111"/>
        <end position="135"/>
    </location>
</feature>
<gene>
    <name evidence="4" type="ORF">P7W03_03655</name>
</gene>
<reference evidence="4" key="1">
    <citation type="submission" date="2023-03" db="EMBL/GenBank/DDBJ databases">
        <title>Borrelidin-producing and root-colonizing Streptomyces rochei is a potent biopesticide for soil-borne oomycete-caused plant diseases.</title>
        <authorList>
            <person name="Zhou D."/>
            <person name="Wang X."/>
            <person name="Navarro-Munoz J.C."/>
            <person name="Li W."/>
            <person name="Li J."/>
            <person name="Jiu M."/>
            <person name="Deng S."/>
            <person name="Ye Y."/>
            <person name="Daly P."/>
            <person name="Wei L."/>
        </authorList>
    </citation>
    <scope>NUCLEOTIDE SEQUENCE</scope>
    <source>
        <strain evidence="4">JK1</strain>
    </source>
</reference>
<feature type="chain" id="PRO_5043892680" evidence="2">
    <location>
        <begin position="28"/>
        <end position="204"/>
    </location>
</feature>
<dbReference type="SUPFAM" id="SSF55797">
    <property type="entry name" value="PR-1-like"/>
    <property type="match status" value="1"/>
</dbReference>
<proteinExistence type="predicted"/>
<keyword evidence="2" id="KW-0732">Signal</keyword>
<dbReference type="PANTHER" id="PTHR31157:SF1">
    <property type="entry name" value="SCP DOMAIN-CONTAINING PROTEIN"/>
    <property type="match status" value="1"/>
</dbReference>
<evidence type="ECO:0000313" key="4">
    <source>
        <dbReference type="EMBL" id="WMC84702.1"/>
    </source>
</evidence>
<name>A0AAX3ZBZ3_STRRO</name>
<feature type="domain" description="SCP" evidence="3">
    <location>
        <begin position="86"/>
        <end position="197"/>
    </location>
</feature>